<evidence type="ECO:0000313" key="3">
    <source>
        <dbReference type="Proteomes" id="UP000008144"/>
    </source>
</evidence>
<evidence type="ECO:0000313" key="2">
    <source>
        <dbReference type="Ensembl" id="ENSCINP00000033265.1"/>
    </source>
</evidence>
<dbReference type="KEGG" id="cin:100179061"/>
<dbReference type="GeneID" id="100179061"/>
<reference evidence="2" key="2">
    <citation type="journal article" date="2008" name="Genome Biol.">
        <title>Improved genome assembly and evidence-based global gene model set for the chordate Ciona intestinalis: new insight into intron and operon populations.</title>
        <authorList>
            <person name="Satou Y."/>
            <person name="Mineta K."/>
            <person name="Ogasawara M."/>
            <person name="Sasakura Y."/>
            <person name="Shoguchi E."/>
            <person name="Ueno K."/>
            <person name="Yamada L."/>
            <person name="Matsumoto J."/>
            <person name="Wasserscheid J."/>
            <person name="Dewar K."/>
            <person name="Wiley G.B."/>
            <person name="Macmil S.L."/>
            <person name="Roe B.A."/>
            <person name="Zeller R.W."/>
            <person name="Hastings K.E."/>
            <person name="Lemaire P."/>
            <person name="Lindquist E."/>
            <person name="Endo T."/>
            <person name="Hotta K."/>
            <person name="Inaba K."/>
        </authorList>
    </citation>
    <scope>NUCLEOTIDE SEQUENCE [LARGE SCALE GENOMIC DNA]</scope>
    <source>
        <strain evidence="2">wild type</strain>
    </source>
</reference>
<dbReference type="InParanoid" id="H2XUD1"/>
<keyword evidence="1" id="KW-0472">Membrane</keyword>
<accession>H2XUD1</accession>
<dbReference type="HOGENOM" id="CLU_2037221_0_0_1"/>
<feature type="transmembrane region" description="Helical" evidence="1">
    <location>
        <begin position="56"/>
        <end position="77"/>
    </location>
</feature>
<proteinExistence type="predicted"/>
<dbReference type="AlphaFoldDB" id="H2XUD1"/>
<accession>A0A1W2WLK6</accession>
<reference evidence="2" key="4">
    <citation type="submission" date="2025-09" db="UniProtKB">
        <authorList>
            <consortium name="Ensembl"/>
        </authorList>
    </citation>
    <scope>IDENTIFICATION</scope>
</reference>
<keyword evidence="3" id="KW-1185">Reference proteome</keyword>
<organism evidence="2 3">
    <name type="scientific">Ciona intestinalis</name>
    <name type="common">Transparent sea squirt</name>
    <name type="synonym">Ascidia intestinalis</name>
    <dbReference type="NCBI Taxonomy" id="7719"/>
    <lineage>
        <taxon>Eukaryota</taxon>
        <taxon>Metazoa</taxon>
        <taxon>Chordata</taxon>
        <taxon>Tunicata</taxon>
        <taxon>Ascidiacea</taxon>
        <taxon>Phlebobranchia</taxon>
        <taxon>Cionidae</taxon>
        <taxon>Ciona</taxon>
    </lineage>
</organism>
<dbReference type="RefSeq" id="XP_002129724.1">
    <property type="nucleotide sequence ID" value="XM_002129688.5"/>
</dbReference>
<reference evidence="3" key="1">
    <citation type="journal article" date="2002" name="Science">
        <title>The draft genome of Ciona intestinalis: insights into chordate and vertebrate origins.</title>
        <authorList>
            <person name="Dehal P."/>
            <person name="Satou Y."/>
            <person name="Campbell R.K."/>
            <person name="Chapman J."/>
            <person name="Degnan B."/>
            <person name="De Tomaso A."/>
            <person name="Davidson B."/>
            <person name="Di Gregorio A."/>
            <person name="Gelpke M."/>
            <person name="Goodstein D.M."/>
            <person name="Harafuji N."/>
            <person name="Hastings K.E."/>
            <person name="Ho I."/>
            <person name="Hotta K."/>
            <person name="Huang W."/>
            <person name="Kawashima T."/>
            <person name="Lemaire P."/>
            <person name="Martinez D."/>
            <person name="Meinertzhagen I.A."/>
            <person name="Necula S."/>
            <person name="Nonaka M."/>
            <person name="Putnam N."/>
            <person name="Rash S."/>
            <person name="Saiga H."/>
            <person name="Satake M."/>
            <person name="Terry A."/>
            <person name="Yamada L."/>
            <person name="Wang H.G."/>
            <person name="Awazu S."/>
            <person name="Azumi K."/>
            <person name="Boore J."/>
            <person name="Branno M."/>
            <person name="Chin-Bow S."/>
            <person name="DeSantis R."/>
            <person name="Doyle S."/>
            <person name="Francino P."/>
            <person name="Keys D.N."/>
            <person name="Haga S."/>
            <person name="Hayashi H."/>
            <person name="Hino K."/>
            <person name="Imai K.S."/>
            <person name="Inaba K."/>
            <person name="Kano S."/>
            <person name="Kobayashi K."/>
            <person name="Kobayashi M."/>
            <person name="Lee B.I."/>
            <person name="Makabe K.W."/>
            <person name="Manohar C."/>
            <person name="Matassi G."/>
            <person name="Medina M."/>
            <person name="Mochizuki Y."/>
            <person name="Mount S."/>
            <person name="Morishita T."/>
            <person name="Miura S."/>
            <person name="Nakayama A."/>
            <person name="Nishizaka S."/>
            <person name="Nomoto H."/>
            <person name="Ohta F."/>
            <person name="Oishi K."/>
            <person name="Rigoutsos I."/>
            <person name="Sano M."/>
            <person name="Sasaki A."/>
            <person name="Sasakura Y."/>
            <person name="Shoguchi E."/>
            <person name="Shin-i T."/>
            <person name="Spagnuolo A."/>
            <person name="Stainier D."/>
            <person name="Suzuki M.M."/>
            <person name="Tassy O."/>
            <person name="Takatori N."/>
            <person name="Tokuoka M."/>
            <person name="Yagi K."/>
            <person name="Yoshizaki F."/>
            <person name="Wada S."/>
            <person name="Zhang C."/>
            <person name="Hyatt P.D."/>
            <person name="Larimer F."/>
            <person name="Detter C."/>
            <person name="Doggett N."/>
            <person name="Glavina T."/>
            <person name="Hawkins T."/>
            <person name="Richardson P."/>
            <person name="Lucas S."/>
            <person name="Kohara Y."/>
            <person name="Levine M."/>
            <person name="Satoh N."/>
            <person name="Rokhsar D.S."/>
        </authorList>
    </citation>
    <scope>NUCLEOTIDE SEQUENCE [LARGE SCALE GENOMIC DNA]</scope>
</reference>
<keyword evidence="1" id="KW-0812">Transmembrane</keyword>
<feature type="transmembrane region" description="Helical" evidence="1">
    <location>
        <begin position="89"/>
        <end position="107"/>
    </location>
</feature>
<dbReference type="Proteomes" id="UP000008144">
    <property type="component" value="Chromosome 10"/>
</dbReference>
<dbReference type="Ensembl" id="ENSCINT00000035812.1">
    <property type="protein sequence ID" value="ENSCINP00000033265.1"/>
    <property type="gene ID" value="ENSCING00000025057.1"/>
</dbReference>
<dbReference type="EMBL" id="EAAA01000547">
    <property type="status" value="NOT_ANNOTATED_CDS"/>
    <property type="molecule type" value="Genomic_DNA"/>
</dbReference>
<gene>
    <name evidence="2" type="primary">LOC100179061</name>
</gene>
<dbReference type="OrthoDB" id="5954256at2759"/>
<keyword evidence="1" id="KW-1133">Transmembrane helix</keyword>
<evidence type="ECO:0000256" key="1">
    <source>
        <dbReference type="SAM" id="Phobius"/>
    </source>
</evidence>
<reference evidence="2" key="3">
    <citation type="submission" date="2025-08" db="UniProtKB">
        <authorList>
            <consortium name="Ensembl"/>
        </authorList>
    </citation>
    <scope>IDENTIFICATION</scope>
</reference>
<protein>
    <submittedName>
        <fullName evidence="2">Uncharacterized LOC100179061</fullName>
    </submittedName>
</protein>
<dbReference type="OMA" id="MHIISFY"/>
<feature type="transmembrane region" description="Helical" evidence="1">
    <location>
        <begin position="20"/>
        <end position="36"/>
    </location>
</feature>
<sequence>MARNLSGEKTAKNWVRKNDAFSRISAFCGLLLLAGLTNDICQYTFMEKPLETTQDFTYITLVLHILSFLTSVLAFVFSTARYKARTDRISCMLIVCNGLLFLIRIVLELTLINYRREYYNS</sequence>
<name>H2XUD1_CIOIN</name>